<organism evidence="1 2">
    <name type="scientific">Chryseolinea serpens</name>
    <dbReference type="NCBI Taxonomy" id="947013"/>
    <lineage>
        <taxon>Bacteria</taxon>
        <taxon>Pseudomonadati</taxon>
        <taxon>Bacteroidota</taxon>
        <taxon>Cytophagia</taxon>
        <taxon>Cytophagales</taxon>
        <taxon>Fulvivirgaceae</taxon>
        <taxon>Chryseolinea</taxon>
    </lineage>
</organism>
<dbReference type="SUPFAM" id="SSF52172">
    <property type="entry name" value="CheY-like"/>
    <property type="match status" value="1"/>
</dbReference>
<dbReference type="OrthoDB" id="978776at2"/>
<name>A0A1M5XLE0_9BACT</name>
<evidence type="ECO:0000313" key="1">
    <source>
        <dbReference type="EMBL" id="SHI00368.1"/>
    </source>
</evidence>
<dbReference type="Proteomes" id="UP000184212">
    <property type="component" value="Unassembled WGS sequence"/>
</dbReference>
<reference evidence="1 2" key="1">
    <citation type="submission" date="2016-11" db="EMBL/GenBank/DDBJ databases">
        <authorList>
            <person name="Jaros S."/>
            <person name="Januszkiewicz K."/>
            <person name="Wedrychowicz H."/>
        </authorList>
    </citation>
    <scope>NUCLEOTIDE SEQUENCE [LARGE SCALE GENOMIC DNA]</scope>
    <source>
        <strain evidence="1 2">DSM 24574</strain>
    </source>
</reference>
<keyword evidence="2" id="KW-1185">Reference proteome</keyword>
<dbReference type="RefSeq" id="WP_073143204.1">
    <property type="nucleotide sequence ID" value="NZ_FQWQ01000006.1"/>
</dbReference>
<dbReference type="AlphaFoldDB" id="A0A1M5XLE0"/>
<dbReference type="STRING" id="947013.SAMN04488109_6679"/>
<dbReference type="EMBL" id="FQWQ01000006">
    <property type="protein sequence ID" value="SHI00368.1"/>
    <property type="molecule type" value="Genomic_DNA"/>
</dbReference>
<sequence length="160" mass="18803">METISTPLQKRQALEPLHVLLIGNNPIDMGKVLDKLHQVRSQKMDTEIAFDLKSILERLIRFRPNFILIDDNIGKRELLETVNELSTHNKTKDIPITVLKNSNYHEALASGSILDYLLKQNLSAEDLYNTIKNSLRFRRTQLYLYQAYKKRKKQLMEYMQ</sequence>
<dbReference type="Gene3D" id="3.40.50.2300">
    <property type="match status" value="1"/>
</dbReference>
<accession>A0A1M5XLE0</accession>
<protein>
    <recommendedName>
        <fullName evidence="3">Response regulator receiver domain-containing protein</fullName>
    </recommendedName>
</protein>
<proteinExistence type="predicted"/>
<evidence type="ECO:0008006" key="3">
    <source>
        <dbReference type="Google" id="ProtNLM"/>
    </source>
</evidence>
<evidence type="ECO:0000313" key="2">
    <source>
        <dbReference type="Proteomes" id="UP000184212"/>
    </source>
</evidence>
<dbReference type="InterPro" id="IPR011006">
    <property type="entry name" value="CheY-like_superfamily"/>
</dbReference>
<gene>
    <name evidence="1" type="ORF">SAMN04488109_6679</name>
</gene>